<dbReference type="VEuPathDB" id="TrichDB:TVAGG3_0462750"/>
<evidence type="ECO:0000313" key="1">
    <source>
        <dbReference type="EMBL" id="EAX96411.1"/>
    </source>
</evidence>
<dbReference type="SUPFAM" id="SSF49785">
    <property type="entry name" value="Galactose-binding domain-like"/>
    <property type="match status" value="1"/>
</dbReference>
<evidence type="ECO:0008006" key="3">
    <source>
        <dbReference type="Google" id="ProtNLM"/>
    </source>
</evidence>
<protein>
    <recommendedName>
        <fullName evidence="3">F5/8 type C domain-containing protein</fullName>
    </recommendedName>
</protein>
<dbReference type="RefSeq" id="XP_001309341.1">
    <property type="nucleotide sequence ID" value="XM_001309340.1"/>
</dbReference>
<dbReference type="VEuPathDB" id="TrichDB:TVAG_493530"/>
<reference evidence="1" key="1">
    <citation type="submission" date="2006-10" db="EMBL/GenBank/DDBJ databases">
        <authorList>
            <person name="Amadeo P."/>
            <person name="Zhao Q."/>
            <person name="Wortman J."/>
            <person name="Fraser-Liggett C."/>
            <person name="Carlton J."/>
        </authorList>
    </citation>
    <scope>NUCLEOTIDE SEQUENCE</scope>
    <source>
        <strain evidence="1">G3</strain>
    </source>
</reference>
<dbReference type="KEGG" id="tva:4754183"/>
<dbReference type="Gene3D" id="2.60.120.260">
    <property type="entry name" value="Galactose-binding domain-like"/>
    <property type="match status" value="1"/>
</dbReference>
<keyword evidence="2" id="KW-1185">Reference proteome</keyword>
<accession>A2FFB9</accession>
<dbReference type="AlphaFoldDB" id="A2FFB9"/>
<evidence type="ECO:0000313" key="2">
    <source>
        <dbReference type="Proteomes" id="UP000001542"/>
    </source>
</evidence>
<dbReference type="InParanoid" id="A2FFB9"/>
<dbReference type="InterPro" id="IPR008979">
    <property type="entry name" value="Galactose-bd-like_sf"/>
</dbReference>
<name>A2FFB9_TRIV3</name>
<proteinExistence type="predicted"/>
<dbReference type="Proteomes" id="UP000001542">
    <property type="component" value="Unassembled WGS sequence"/>
</dbReference>
<dbReference type="EMBL" id="DS113760">
    <property type="protein sequence ID" value="EAX96411.1"/>
    <property type="molecule type" value="Genomic_DNA"/>
</dbReference>
<organism evidence="1 2">
    <name type="scientific">Trichomonas vaginalis (strain ATCC PRA-98 / G3)</name>
    <dbReference type="NCBI Taxonomy" id="412133"/>
    <lineage>
        <taxon>Eukaryota</taxon>
        <taxon>Metamonada</taxon>
        <taxon>Parabasalia</taxon>
        <taxon>Trichomonadida</taxon>
        <taxon>Trichomonadidae</taxon>
        <taxon>Trichomonas</taxon>
    </lineage>
</organism>
<gene>
    <name evidence="1" type="ORF">TVAG_493530</name>
</gene>
<reference evidence="1" key="2">
    <citation type="journal article" date="2007" name="Science">
        <title>Draft genome sequence of the sexually transmitted pathogen Trichomonas vaginalis.</title>
        <authorList>
            <person name="Carlton J.M."/>
            <person name="Hirt R.P."/>
            <person name="Silva J.C."/>
            <person name="Delcher A.L."/>
            <person name="Schatz M."/>
            <person name="Zhao Q."/>
            <person name="Wortman J.R."/>
            <person name="Bidwell S.L."/>
            <person name="Alsmark U.C.M."/>
            <person name="Besteiro S."/>
            <person name="Sicheritz-Ponten T."/>
            <person name="Noel C.J."/>
            <person name="Dacks J.B."/>
            <person name="Foster P.G."/>
            <person name="Simillion C."/>
            <person name="Van de Peer Y."/>
            <person name="Miranda-Saavedra D."/>
            <person name="Barton G.J."/>
            <person name="Westrop G.D."/>
            <person name="Mueller S."/>
            <person name="Dessi D."/>
            <person name="Fiori P.L."/>
            <person name="Ren Q."/>
            <person name="Paulsen I."/>
            <person name="Zhang H."/>
            <person name="Bastida-Corcuera F.D."/>
            <person name="Simoes-Barbosa A."/>
            <person name="Brown M.T."/>
            <person name="Hayes R.D."/>
            <person name="Mukherjee M."/>
            <person name="Okumura C.Y."/>
            <person name="Schneider R."/>
            <person name="Smith A.J."/>
            <person name="Vanacova S."/>
            <person name="Villalvazo M."/>
            <person name="Haas B.J."/>
            <person name="Pertea M."/>
            <person name="Feldblyum T.V."/>
            <person name="Utterback T.R."/>
            <person name="Shu C.L."/>
            <person name="Osoegawa K."/>
            <person name="de Jong P.J."/>
            <person name="Hrdy I."/>
            <person name="Horvathova L."/>
            <person name="Zubacova Z."/>
            <person name="Dolezal P."/>
            <person name="Malik S.B."/>
            <person name="Logsdon J.M. Jr."/>
            <person name="Henze K."/>
            <person name="Gupta A."/>
            <person name="Wang C.C."/>
            <person name="Dunne R.L."/>
            <person name="Upcroft J.A."/>
            <person name="Upcroft P."/>
            <person name="White O."/>
            <person name="Salzberg S.L."/>
            <person name="Tang P."/>
            <person name="Chiu C.-H."/>
            <person name="Lee Y.-S."/>
            <person name="Embley T.M."/>
            <person name="Coombs G.H."/>
            <person name="Mottram J.C."/>
            <person name="Tachezy J."/>
            <person name="Fraser-Liggett C.M."/>
            <person name="Johnson P.J."/>
        </authorList>
    </citation>
    <scope>NUCLEOTIDE SEQUENCE [LARGE SCALE GENOMIC DNA]</scope>
    <source>
        <strain evidence="1">G3</strain>
    </source>
</reference>
<sequence length="220" mass="25977">MLFIPLVSCSPKGTFYYVFDDKIVNVEASGSSKQYHNGSSQYMKPEYSIYPWDKHYDWCSNCEETYDIHPWITFSLQTKKLKFDSYFIRAGCCREDCCCENEIHGYCVECCLYSWSLQISNDNETWAEIHKVVKDEELRRCNEKTYKLDRMYEAKFVRLIQNEACPEDPPCIAINKFEFIGERFDDQMDPLEKRFIGKEEDNEDISIIGQISRNGIVKIN</sequence>